<sequence length="765" mass="80897">MSSQKSKLEQIPNSVSGDGKTFAVQLKKFLQAFRDDTDKKIDGIGAGAVEQVFGLRLTEEHDYDSKGNPINNILVEFDNTNVTNYLNAQIWMQEEDDNSYQLVGTTSNVSYTIPDVKTGHTYYVKVVACNTNSGTADFANAPVDFIEITGSVLVPAAPTQFFLTIDEEGPLWEWQFVDNGYVDFFELRMDGYAGRWDANHLDSTRNHFSRANPPSRSGTAYLFIRNIYGMYSLPATHTFNIAAPAKPNDPVLEMTLDGVVITMDPLPSGCIGYELEITDWEGNTEIFESKNYQFIYYQFSGSISARYRFVDPVGHGEWSDAASGNIKTVLAATELPPISYDKFDAATKAAVDKASTALTAVADLQTQLMDIITEQGEGTSTQFQLLQSQVNTNANSISTMIANLNVDPSTATSYTAINLLQQQADSIASTVASNKTTQDGINTTVSTNISNLQQTATGLTSTVQTLQSTDTALSNRITTNATNITQTSNNIAAVVTELSKTDPTKVNFAAITALSNGIDLCVKDTDLTGQEIVNRINIQPQVTTIDGKFLHVTGNTVFDQSVIVGGSIASGAITAAKIASSAVTTEKLNAGAVTTAKVADGGITAVKIGEGAVIAAKIAANAVTTAKIAANAVDATKISAGAVTAAKIAAGAITAEKIAANAVTADAIQAGSIIAEKIASNAVTADKIYAGSVTAVKLAANAVTADKIKAGAITAEKLAAKTMQALGLTIGTIGNTSSGARMVLSDNLIQIYDANNVLRVRMGVW</sequence>
<keyword evidence="2" id="KW-1185">Reference proteome</keyword>
<accession>A0A1G6NQU3</accession>
<evidence type="ECO:0000313" key="1">
    <source>
        <dbReference type="EMBL" id="SDC69637.1"/>
    </source>
</evidence>
<dbReference type="Proteomes" id="UP000198943">
    <property type="component" value="Unassembled WGS sequence"/>
</dbReference>
<dbReference type="RefSeq" id="WP_093730988.1">
    <property type="nucleotide sequence ID" value="NZ_FMYW01000015.1"/>
</dbReference>
<evidence type="ECO:0000313" key="2">
    <source>
        <dbReference type="Proteomes" id="UP000198943"/>
    </source>
</evidence>
<keyword evidence="1" id="KW-0282">Flagellum</keyword>
<gene>
    <name evidence="1" type="ORF">SAMN04487864_11530</name>
</gene>
<dbReference type="CDD" id="cd00063">
    <property type="entry name" value="FN3"/>
    <property type="match status" value="1"/>
</dbReference>
<proteinExistence type="predicted"/>
<reference evidence="2" key="1">
    <citation type="submission" date="2016-10" db="EMBL/GenBank/DDBJ databases">
        <authorList>
            <person name="Varghese N."/>
            <person name="Submissions S."/>
        </authorList>
    </citation>
    <scope>NUCLEOTIDE SEQUENCE [LARGE SCALE GENOMIC DNA]</scope>
    <source>
        <strain evidence="2">DSM 11005</strain>
    </source>
</reference>
<dbReference type="EMBL" id="FMYW01000015">
    <property type="protein sequence ID" value="SDC69637.1"/>
    <property type="molecule type" value="Genomic_DNA"/>
</dbReference>
<name>A0A1G6NQU3_9FIRM</name>
<keyword evidence="1" id="KW-0966">Cell projection</keyword>
<dbReference type="Gene3D" id="2.60.40.10">
    <property type="entry name" value="Immunoglobulins"/>
    <property type="match status" value="1"/>
</dbReference>
<protein>
    <submittedName>
        <fullName evidence="1">Flagellin FlgL</fullName>
    </submittedName>
</protein>
<dbReference type="InterPro" id="IPR013783">
    <property type="entry name" value="Ig-like_fold"/>
</dbReference>
<dbReference type="SUPFAM" id="SSF49265">
    <property type="entry name" value="Fibronectin type III"/>
    <property type="match status" value="1"/>
</dbReference>
<dbReference type="AlphaFoldDB" id="A0A1G6NQU3"/>
<organism evidence="1 2">
    <name type="scientific">Succiniclasticum ruminis</name>
    <dbReference type="NCBI Taxonomy" id="40841"/>
    <lineage>
        <taxon>Bacteria</taxon>
        <taxon>Bacillati</taxon>
        <taxon>Bacillota</taxon>
        <taxon>Negativicutes</taxon>
        <taxon>Acidaminococcales</taxon>
        <taxon>Acidaminococcaceae</taxon>
        <taxon>Succiniclasticum</taxon>
    </lineage>
</organism>
<keyword evidence="1" id="KW-0969">Cilium</keyword>
<dbReference type="OrthoDB" id="1681440at2"/>
<dbReference type="InterPro" id="IPR036116">
    <property type="entry name" value="FN3_sf"/>
</dbReference>
<dbReference type="InterPro" id="IPR003961">
    <property type="entry name" value="FN3_dom"/>
</dbReference>